<feature type="domain" description="AraC effector-binding" evidence="1">
    <location>
        <begin position="4"/>
        <end position="156"/>
    </location>
</feature>
<dbReference type="Pfam" id="PF06445">
    <property type="entry name" value="GyrI-like"/>
    <property type="match status" value="1"/>
</dbReference>
<dbReference type="OrthoDB" id="2449587at2"/>
<dbReference type="SMART" id="SM00871">
    <property type="entry name" value="AraC_E_bind"/>
    <property type="match status" value="1"/>
</dbReference>
<keyword evidence="3" id="KW-1185">Reference proteome</keyword>
<dbReference type="Proteomes" id="UP000318102">
    <property type="component" value="Unassembled WGS sequence"/>
</dbReference>
<sequence length="157" mass="17836">MKTEQVQTLNINEKKLVGFSVTVSLNQDLENGIVINLREQLISKRSEIINRVNDGIYLVQVYPDCEWTEDVPFESIVAVEVTEYSGTPEGFIQYTIPSGDYAKFTHKGPESELGETYDTIRETGIAALRPFDFEYWADSSVLEQEESTIDIYLPLEA</sequence>
<evidence type="ECO:0000313" key="2">
    <source>
        <dbReference type="EMBL" id="TVX93462.1"/>
    </source>
</evidence>
<dbReference type="EMBL" id="VNJK01000001">
    <property type="protein sequence ID" value="TVX93462.1"/>
    <property type="molecule type" value="Genomic_DNA"/>
</dbReference>
<dbReference type="Gene3D" id="3.20.80.10">
    <property type="entry name" value="Regulatory factor, effector binding domain"/>
    <property type="match status" value="1"/>
</dbReference>
<evidence type="ECO:0000259" key="1">
    <source>
        <dbReference type="SMART" id="SM00871"/>
    </source>
</evidence>
<reference evidence="2 3" key="1">
    <citation type="submission" date="2019-07" db="EMBL/GenBank/DDBJ databases">
        <authorList>
            <person name="Kim J."/>
        </authorList>
    </citation>
    <scope>NUCLEOTIDE SEQUENCE [LARGE SCALE GENOMIC DNA]</scope>
    <source>
        <strain evidence="2 3">N4</strain>
    </source>
</reference>
<dbReference type="PANTHER" id="PTHR36444:SF2">
    <property type="entry name" value="TRANSCRIPTIONAL REGULATOR PROTEIN YOBU-RELATED"/>
    <property type="match status" value="1"/>
</dbReference>
<proteinExistence type="predicted"/>
<name>A0A559J0Q5_9BACL</name>
<dbReference type="PANTHER" id="PTHR36444">
    <property type="entry name" value="TRANSCRIPTIONAL REGULATOR PROTEIN YOBU-RELATED"/>
    <property type="match status" value="1"/>
</dbReference>
<dbReference type="AlphaFoldDB" id="A0A559J0Q5"/>
<organism evidence="2 3">
    <name type="scientific">Paenibacillus agilis</name>
    <dbReference type="NCBI Taxonomy" id="3020863"/>
    <lineage>
        <taxon>Bacteria</taxon>
        <taxon>Bacillati</taxon>
        <taxon>Bacillota</taxon>
        <taxon>Bacilli</taxon>
        <taxon>Bacillales</taxon>
        <taxon>Paenibacillaceae</taxon>
        <taxon>Paenibacillus</taxon>
    </lineage>
</organism>
<dbReference type="InterPro" id="IPR011256">
    <property type="entry name" value="Reg_factor_effector_dom_sf"/>
</dbReference>
<comment type="caution">
    <text evidence="2">The sequence shown here is derived from an EMBL/GenBank/DDBJ whole genome shotgun (WGS) entry which is preliminary data.</text>
</comment>
<dbReference type="InterPro" id="IPR010499">
    <property type="entry name" value="AraC_E-bd"/>
</dbReference>
<protein>
    <submittedName>
        <fullName evidence="2">GyrI-like domain-containing protein</fullName>
    </submittedName>
</protein>
<evidence type="ECO:0000313" key="3">
    <source>
        <dbReference type="Proteomes" id="UP000318102"/>
    </source>
</evidence>
<dbReference type="RefSeq" id="WP_144989977.1">
    <property type="nucleotide sequence ID" value="NZ_VNJK01000001.1"/>
</dbReference>
<accession>A0A559J0Q5</accession>
<dbReference type="InterPro" id="IPR029442">
    <property type="entry name" value="GyrI-like"/>
</dbReference>
<gene>
    <name evidence="2" type="ORF">FPZ44_10595</name>
</gene>
<dbReference type="InterPro" id="IPR053182">
    <property type="entry name" value="YobU-like_regulator"/>
</dbReference>
<dbReference type="SUPFAM" id="SSF55136">
    <property type="entry name" value="Probable bacterial effector-binding domain"/>
    <property type="match status" value="1"/>
</dbReference>